<dbReference type="PANTHER" id="PTHR21600:SF81">
    <property type="entry name" value="21S RRNA PSEUDOURIDINE(2819) SYNTHASE"/>
    <property type="match status" value="1"/>
</dbReference>
<evidence type="ECO:0000256" key="3">
    <source>
        <dbReference type="ARBA" id="ARBA00023128"/>
    </source>
</evidence>
<dbReference type="PANTHER" id="PTHR21600">
    <property type="entry name" value="MITOCHONDRIAL RNA PSEUDOURIDINE SYNTHASE"/>
    <property type="match status" value="1"/>
</dbReference>
<dbReference type="GO" id="GO:0005739">
    <property type="term" value="C:mitochondrion"/>
    <property type="evidence" value="ECO:0007669"/>
    <property type="project" value="UniProtKB-SubCell"/>
</dbReference>
<dbReference type="Pfam" id="PF00849">
    <property type="entry name" value="PseudoU_synth_2"/>
    <property type="match status" value="1"/>
</dbReference>
<evidence type="ECO:0000313" key="7">
    <source>
        <dbReference type="Proteomes" id="UP000585474"/>
    </source>
</evidence>
<dbReference type="GO" id="GO:0003723">
    <property type="term" value="F:RNA binding"/>
    <property type="evidence" value="ECO:0007669"/>
    <property type="project" value="InterPro"/>
</dbReference>
<reference evidence="6 7" key="1">
    <citation type="submission" date="2019-07" db="EMBL/GenBank/DDBJ databases">
        <title>De Novo Assembly of kiwifruit Actinidia rufa.</title>
        <authorList>
            <person name="Sugita-Konishi S."/>
            <person name="Sato K."/>
            <person name="Mori E."/>
            <person name="Abe Y."/>
            <person name="Kisaki G."/>
            <person name="Hamano K."/>
            <person name="Suezawa K."/>
            <person name="Otani M."/>
            <person name="Fukuda T."/>
            <person name="Manabe T."/>
            <person name="Gomi K."/>
            <person name="Tabuchi M."/>
            <person name="Akimitsu K."/>
            <person name="Kataoka I."/>
        </authorList>
    </citation>
    <scope>NUCLEOTIDE SEQUENCE [LARGE SCALE GENOMIC DNA]</scope>
    <source>
        <strain evidence="7">cv. Fuchu</strain>
    </source>
</reference>
<dbReference type="Gene3D" id="3.30.2350.10">
    <property type="entry name" value="Pseudouridine synthase"/>
    <property type="match status" value="1"/>
</dbReference>
<evidence type="ECO:0000313" key="6">
    <source>
        <dbReference type="EMBL" id="GFY90034.1"/>
    </source>
</evidence>
<dbReference type="SUPFAM" id="SSF55120">
    <property type="entry name" value="Pseudouridine synthase"/>
    <property type="match status" value="1"/>
</dbReference>
<dbReference type="InterPro" id="IPR020103">
    <property type="entry name" value="PsdUridine_synth_cat_dom_sf"/>
</dbReference>
<accession>A0A7J0EU58</accession>
<protein>
    <submittedName>
        <fullName evidence="6">Pseudouridine synthase family protein</fullName>
    </submittedName>
</protein>
<dbReference type="GO" id="GO:0000455">
    <property type="term" value="P:enzyme-directed rRNA pseudouridine synthesis"/>
    <property type="evidence" value="ECO:0007669"/>
    <property type="project" value="TreeGrafter"/>
</dbReference>
<dbReference type="OrthoDB" id="428658at2759"/>
<evidence type="ECO:0000256" key="2">
    <source>
        <dbReference type="ARBA" id="ARBA00010876"/>
    </source>
</evidence>
<dbReference type="EMBL" id="BJWL01000007">
    <property type="protein sequence ID" value="GFY90034.1"/>
    <property type="molecule type" value="Genomic_DNA"/>
</dbReference>
<dbReference type="GO" id="GO:0009982">
    <property type="term" value="F:pseudouridine synthase activity"/>
    <property type="evidence" value="ECO:0007669"/>
    <property type="project" value="InterPro"/>
</dbReference>
<comment type="caution">
    <text evidence="6">The sequence shown here is derived from an EMBL/GenBank/DDBJ whole genome shotgun (WGS) entry which is preliminary data.</text>
</comment>
<keyword evidence="4" id="KW-0413">Isomerase</keyword>
<comment type="subcellular location">
    <subcellularLocation>
        <location evidence="1">Mitochondrion</location>
    </subcellularLocation>
</comment>
<dbReference type="InterPro" id="IPR050188">
    <property type="entry name" value="RluA_PseudoU_synthase"/>
</dbReference>
<dbReference type="AlphaFoldDB" id="A0A7J0EU58"/>
<organism evidence="6 7">
    <name type="scientific">Actinidia rufa</name>
    <dbReference type="NCBI Taxonomy" id="165716"/>
    <lineage>
        <taxon>Eukaryota</taxon>
        <taxon>Viridiplantae</taxon>
        <taxon>Streptophyta</taxon>
        <taxon>Embryophyta</taxon>
        <taxon>Tracheophyta</taxon>
        <taxon>Spermatophyta</taxon>
        <taxon>Magnoliopsida</taxon>
        <taxon>eudicotyledons</taxon>
        <taxon>Gunneridae</taxon>
        <taxon>Pentapetalae</taxon>
        <taxon>asterids</taxon>
        <taxon>Ericales</taxon>
        <taxon>Actinidiaceae</taxon>
        <taxon>Actinidia</taxon>
    </lineage>
</organism>
<gene>
    <name evidence="6" type="ORF">Acr_07g0002310</name>
</gene>
<evidence type="ECO:0000259" key="5">
    <source>
        <dbReference type="Pfam" id="PF00849"/>
    </source>
</evidence>
<sequence>MTGSSAHLRRALHRFLPFAAASRGSIPFSSALHEPQSPYTTTATAAADAVTESNYEKKKGKWFTLPPFGSAIDGADLGKDLARKGDTATAGGDTTTTTALKWVLRCCPQLPRSLVQKLFRLRQVGAKDSMNLGDRIFLPVTVREVPSERTECFCNEEEMGFLRSLELYKDAAIIVVNKPPGMPVQGGEGIKNSLDELAATYLRYDFSEHPRLVHRLDRDSSGILVMGRTQTSTRALHSIFREKTSGASNNDLHNIGRILQRRYWALVIGSPRRPEGLISVPLKKMERLNSIINMAFPHLRAILTGSPQLHHPPPDREEIEVIVDDGKSERITVVDNPQVMSSQLAITQYRVIESSCHGYTWLELSPLTGRKHQLRVHCAEVLGTPIVGDYKYGWQAHRKMKHLPCSNIESDPNEKFLKERRLPFGLDLDKGSILEREPHLHLHCKEMVLPNVSRALSSGRDLRVLFGRLPPFHCPNARACGWVSSRFGVFMFKTNGGFVKPERFSLHIQSESVHSFTAPCGP</sequence>
<comment type="similarity">
    <text evidence="2">Belongs to the pseudouridine synthase RluA family.</text>
</comment>
<proteinExistence type="inferred from homology"/>
<dbReference type="CDD" id="cd02869">
    <property type="entry name" value="PseudoU_synth_RluA_like"/>
    <property type="match status" value="1"/>
</dbReference>
<evidence type="ECO:0000256" key="4">
    <source>
        <dbReference type="ARBA" id="ARBA00023235"/>
    </source>
</evidence>
<name>A0A7J0EU58_9ERIC</name>
<keyword evidence="7" id="KW-1185">Reference proteome</keyword>
<dbReference type="InterPro" id="IPR006145">
    <property type="entry name" value="PsdUridine_synth_RsuA/RluA"/>
</dbReference>
<keyword evidence="3" id="KW-0496">Mitochondrion</keyword>
<feature type="domain" description="Pseudouridine synthase RsuA/RluA-like" evidence="5">
    <location>
        <begin position="173"/>
        <end position="379"/>
    </location>
</feature>
<dbReference type="Proteomes" id="UP000585474">
    <property type="component" value="Unassembled WGS sequence"/>
</dbReference>
<evidence type="ECO:0000256" key="1">
    <source>
        <dbReference type="ARBA" id="ARBA00004173"/>
    </source>
</evidence>